<dbReference type="InterPro" id="IPR032675">
    <property type="entry name" value="LRR_dom_sf"/>
</dbReference>
<dbReference type="InterPro" id="IPR050467">
    <property type="entry name" value="LRFN"/>
</dbReference>
<protein>
    <submittedName>
        <fullName evidence="7">Uncharacterized protein LOC109463327</fullName>
    </submittedName>
</protein>
<evidence type="ECO:0000256" key="4">
    <source>
        <dbReference type="SAM" id="Phobius"/>
    </source>
</evidence>
<keyword evidence="6" id="KW-1185">Reference proteome</keyword>
<dbReference type="SUPFAM" id="SSF52058">
    <property type="entry name" value="L domain-like"/>
    <property type="match status" value="1"/>
</dbReference>
<evidence type="ECO:0000256" key="1">
    <source>
        <dbReference type="ARBA" id="ARBA00022729"/>
    </source>
</evidence>
<dbReference type="Gene3D" id="3.80.10.10">
    <property type="entry name" value="Ribonuclease Inhibitor"/>
    <property type="match status" value="2"/>
</dbReference>
<dbReference type="PANTHER" id="PTHR45842:SF12">
    <property type="entry name" value="KEKKON 5, ISOFORM A"/>
    <property type="match status" value="1"/>
</dbReference>
<feature type="signal peptide" evidence="5">
    <location>
        <begin position="1"/>
        <end position="16"/>
    </location>
</feature>
<dbReference type="Pfam" id="PF13855">
    <property type="entry name" value="LRR_8"/>
    <property type="match status" value="1"/>
</dbReference>
<dbReference type="AlphaFoldDB" id="A0A6P4XZ23"/>
<name>A0A6P4XZ23_BRABE</name>
<dbReference type="OrthoDB" id="17912at2759"/>
<evidence type="ECO:0000256" key="3">
    <source>
        <dbReference type="SAM" id="MobiDB-lite"/>
    </source>
</evidence>
<feature type="chain" id="PRO_5027589618" evidence="5">
    <location>
        <begin position="17"/>
        <end position="672"/>
    </location>
</feature>
<evidence type="ECO:0000313" key="7">
    <source>
        <dbReference type="RefSeq" id="XP_019615659.1"/>
    </source>
</evidence>
<keyword evidence="2" id="KW-0325">Glycoprotein</keyword>
<feature type="transmembrane region" description="Helical" evidence="4">
    <location>
        <begin position="512"/>
        <end position="536"/>
    </location>
</feature>
<sequence length="672" mass="75141">MLIVLVLLLVPLSIAGQALEHALVSKLQLQGCEVRFLDKVLISINSITCNNTGLKSVPQNIPTSLFELLLPNNAITIFPCAGLGQLYSLNLRNNSISYVAWKCLKNMQSLAYLDLSYNQIFCLNLYPVKTFLANLRKIDLSYNKMKVIPVCDLGINTMSAKERYVHYEVALEGNPFNCGCKMAWLVDVAILAERCRLHQLQYLWCVNFLNDNPFAREMLKDQSLFRCKSPPELENVELYTLNISMCYTWNEADRSYKLMGLHNACPLNYPCPKTDIYHYRLNVNTSTALSPTSSSKYSSNTPLDPKLQQTKICEIENTSTATSATLTDVKKATAASSHVKFSPAMLTEICANGLTEVTHVTNMTEPTDSLDMTKEARVVKMTEMTQAHDMTEMTQALNMTEMTQAQDMTEMTQTLKTIEMSQGLNTSEMTQALHMTEMNHTLDMHMTETTKTSQMIETKQSPELTKKPAMTETAKPSEMTETTKTPEMTLQTMPSTELPQTHDKSAGMGPGWVMTIVVVTVITVVCGVVFAVYWVMFRRQSGKRKNTSPGDQSEMAEGQTVNINSQTHLGDQNTDSGLYETIPDTADTDDRDAAYAKSSYVFDIPQYHLSDIEMSEIFKARGKKVSAGQNKEGDQHTYANRTVSIPDGVNEMAPYRTSYMADVFPPGSGKYV</sequence>
<evidence type="ECO:0000256" key="5">
    <source>
        <dbReference type="SAM" id="SignalP"/>
    </source>
</evidence>
<proteinExistence type="predicted"/>
<keyword evidence="4" id="KW-1133">Transmembrane helix</keyword>
<dbReference type="PANTHER" id="PTHR45842">
    <property type="entry name" value="SYNAPTIC ADHESION-LIKE MOLECULE SALM"/>
    <property type="match status" value="1"/>
</dbReference>
<keyword evidence="4" id="KW-0812">Transmembrane</keyword>
<dbReference type="KEGG" id="bbel:109463327"/>
<accession>A0A6P4XZ23</accession>
<feature type="region of interest" description="Disordered" evidence="3">
    <location>
        <begin position="456"/>
        <end position="485"/>
    </location>
</feature>
<dbReference type="InterPro" id="IPR001611">
    <property type="entry name" value="Leu-rich_rpt"/>
</dbReference>
<evidence type="ECO:0000256" key="2">
    <source>
        <dbReference type="ARBA" id="ARBA00023180"/>
    </source>
</evidence>
<dbReference type="Proteomes" id="UP000515135">
    <property type="component" value="Unplaced"/>
</dbReference>
<dbReference type="GeneID" id="109463327"/>
<feature type="region of interest" description="Disordered" evidence="3">
    <location>
        <begin position="561"/>
        <end position="588"/>
    </location>
</feature>
<gene>
    <name evidence="7" type="primary">LOC109463327</name>
</gene>
<organism evidence="6 7">
    <name type="scientific">Branchiostoma belcheri</name>
    <name type="common">Amphioxus</name>
    <dbReference type="NCBI Taxonomy" id="7741"/>
    <lineage>
        <taxon>Eukaryota</taxon>
        <taxon>Metazoa</taxon>
        <taxon>Chordata</taxon>
        <taxon>Cephalochordata</taxon>
        <taxon>Leptocardii</taxon>
        <taxon>Amphioxiformes</taxon>
        <taxon>Branchiostomatidae</taxon>
        <taxon>Branchiostoma</taxon>
    </lineage>
</organism>
<keyword evidence="4" id="KW-0472">Membrane</keyword>
<keyword evidence="1 5" id="KW-0732">Signal</keyword>
<evidence type="ECO:0000313" key="6">
    <source>
        <dbReference type="Proteomes" id="UP000515135"/>
    </source>
</evidence>
<dbReference type="RefSeq" id="XP_019615659.1">
    <property type="nucleotide sequence ID" value="XM_019760100.1"/>
</dbReference>
<feature type="compositionally biased region" description="Polar residues" evidence="3">
    <location>
        <begin position="561"/>
        <end position="576"/>
    </location>
</feature>
<reference evidence="7" key="1">
    <citation type="submission" date="2025-08" db="UniProtKB">
        <authorList>
            <consortium name="RefSeq"/>
        </authorList>
    </citation>
    <scope>IDENTIFICATION</scope>
    <source>
        <tissue evidence="7">Gonad</tissue>
    </source>
</reference>